<evidence type="ECO:0000313" key="4">
    <source>
        <dbReference type="Proteomes" id="UP000076603"/>
    </source>
</evidence>
<comment type="caution">
    <text evidence="3">The sequence shown here is derived from an EMBL/GenBank/DDBJ whole genome shotgun (WGS) entry which is preliminary data.</text>
</comment>
<dbReference type="InterPro" id="IPR001387">
    <property type="entry name" value="Cro/C1-type_HTH"/>
</dbReference>
<dbReference type="InterPro" id="IPR010982">
    <property type="entry name" value="Lambda_DNA-bd_dom_sf"/>
</dbReference>
<dbReference type="Gene3D" id="1.10.260.40">
    <property type="entry name" value="lambda repressor-like DNA-binding domains"/>
    <property type="match status" value="1"/>
</dbReference>
<evidence type="ECO:0000259" key="2">
    <source>
        <dbReference type="PROSITE" id="PS50943"/>
    </source>
</evidence>
<feature type="domain" description="HTH cro/C1-type" evidence="2">
    <location>
        <begin position="7"/>
        <end position="62"/>
    </location>
</feature>
<keyword evidence="4" id="KW-1185">Reference proteome</keyword>
<dbReference type="OrthoDB" id="6315255at2"/>
<dbReference type="Proteomes" id="UP000076603">
    <property type="component" value="Unassembled WGS sequence"/>
</dbReference>
<dbReference type="RefSeq" id="WP_066618648.1">
    <property type="nucleotide sequence ID" value="NZ_FQXL01000010.1"/>
</dbReference>
<dbReference type="GO" id="GO:0003677">
    <property type="term" value="F:DNA binding"/>
    <property type="evidence" value="ECO:0007669"/>
    <property type="project" value="UniProtKB-KW"/>
</dbReference>
<protein>
    <submittedName>
        <fullName evidence="3">HTH-type transcriptional regulator ImmR</fullName>
    </submittedName>
</protein>
<evidence type="ECO:0000256" key="1">
    <source>
        <dbReference type="ARBA" id="ARBA00023125"/>
    </source>
</evidence>
<sequence length="135" mass="15314">MLFGDRIKQLRENAGMTQAELGKLVGVSDRVLGYYESNERFPRKQEVISKFASVFNVSVDYLLGTDGSFMQDAGEAYGAIGHKQAQGVLKNVEMLFAGGELMEEDKDEVFRIISELYFDAKKKNKEKYGRKKKDK</sequence>
<dbReference type="STRING" id="1121326.CLMAG_09940"/>
<proteinExistence type="predicted"/>
<dbReference type="PANTHER" id="PTHR46558">
    <property type="entry name" value="TRACRIPTIONAL REGULATORY PROTEIN-RELATED-RELATED"/>
    <property type="match status" value="1"/>
</dbReference>
<dbReference type="PROSITE" id="PS50943">
    <property type="entry name" value="HTH_CROC1"/>
    <property type="match status" value="1"/>
</dbReference>
<reference evidence="3 4" key="1">
    <citation type="submission" date="2016-04" db="EMBL/GenBank/DDBJ databases">
        <title>Genome sequence of Clostridium magnum DSM 2767.</title>
        <authorList>
            <person name="Poehlein A."/>
            <person name="Uhlig R."/>
            <person name="Fischer R."/>
            <person name="Bahl H."/>
            <person name="Daniel R."/>
        </authorList>
    </citation>
    <scope>NUCLEOTIDE SEQUENCE [LARGE SCALE GENOMIC DNA]</scope>
    <source>
        <strain evidence="3 4">DSM 2767</strain>
    </source>
</reference>
<dbReference type="PANTHER" id="PTHR46558:SF11">
    <property type="entry name" value="HTH-TYPE TRANSCRIPTIONAL REGULATOR XRE"/>
    <property type="match status" value="1"/>
</dbReference>
<gene>
    <name evidence="3" type="primary">immR_2</name>
    <name evidence="3" type="ORF">CLMAG_09940</name>
</gene>
<dbReference type="SUPFAM" id="SSF47413">
    <property type="entry name" value="lambda repressor-like DNA-binding domains"/>
    <property type="match status" value="1"/>
</dbReference>
<keyword evidence="1" id="KW-0238">DNA-binding</keyword>
<dbReference type="PATRIC" id="fig|1121326.3.peg.953"/>
<dbReference type="CDD" id="cd00093">
    <property type="entry name" value="HTH_XRE"/>
    <property type="match status" value="1"/>
</dbReference>
<dbReference type="Pfam" id="PF01381">
    <property type="entry name" value="HTH_3"/>
    <property type="match status" value="1"/>
</dbReference>
<dbReference type="AlphaFoldDB" id="A0A162UI93"/>
<dbReference type="EMBL" id="LWAE01000001">
    <property type="protein sequence ID" value="KZL93941.1"/>
    <property type="molecule type" value="Genomic_DNA"/>
</dbReference>
<name>A0A162UI93_9CLOT</name>
<accession>A0A162UI93</accession>
<organism evidence="3 4">
    <name type="scientific">Clostridium magnum DSM 2767</name>
    <dbReference type="NCBI Taxonomy" id="1121326"/>
    <lineage>
        <taxon>Bacteria</taxon>
        <taxon>Bacillati</taxon>
        <taxon>Bacillota</taxon>
        <taxon>Clostridia</taxon>
        <taxon>Eubacteriales</taxon>
        <taxon>Clostridiaceae</taxon>
        <taxon>Clostridium</taxon>
    </lineage>
</organism>
<evidence type="ECO:0000313" key="3">
    <source>
        <dbReference type="EMBL" id="KZL93941.1"/>
    </source>
</evidence>
<dbReference type="SMART" id="SM00530">
    <property type="entry name" value="HTH_XRE"/>
    <property type="match status" value="1"/>
</dbReference>